<dbReference type="Pfam" id="PF07196">
    <property type="entry name" value="Flagellin_IN"/>
    <property type="match status" value="1"/>
</dbReference>
<evidence type="ECO:0000256" key="1">
    <source>
        <dbReference type="ARBA" id="ARBA00009764"/>
    </source>
</evidence>
<feature type="domain" description="Flagellar hook-associated protein 2 N-terminal" evidence="6">
    <location>
        <begin position="13"/>
        <end position="83"/>
    </location>
</feature>
<accession>A0A255YR34</accession>
<reference evidence="8 9" key="1">
    <citation type="submission" date="2017-07" db="EMBL/GenBank/DDBJ databases">
        <title>Sandarakinorhabdus cyanobacteriorum sp. nov., a novel bacterium isolated from cyanobacterial aggregates in a eutrophic lake.</title>
        <authorList>
            <person name="Cai H."/>
        </authorList>
    </citation>
    <scope>NUCLEOTIDE SEQUENCE [LARGE SCALE GENOMIC DNA]</scope>
    <source>
        <strain evidence="8 9">TH057</strain>
    </source>
</reference>
<evidence type="ECO:0000256" key="2">
    <source>
        <dbReference type="ARBA" id="ARBA00011255"/>
    </source>
</evidence>
<comment type="caution">
    <text evidence="8">The sequence shown here is derived from an EMBL/GenBank/DDBJ whole genome shotgun (WGS) entry which is preliminary data.</text>
</comment>
<dbReference type="Pfam" id="PF07195">
    <property type="entry name" value="FliD_C"/>
    <property type="match status" value="1"/>
</dbReference>
<proteinExistence type="inferred from homology"/>
<dbReference type="Proteomes" id="UP000216991">
    <property type="component" value="Unassembled WGS sequence"/>
</dbReference>
<dbReference type="RefSeq" id="WP_094473055.1">
    <property type="nucleotide sequence ID" value="NZ_NOXT01000090.1"/>
</dbReference>
<dbReference type="Pfam" id="PF02465">
    <property type="entry name" value="FliD_N"/>
    <property type="match status" value="1"/>
</dbReference>
<dbReference type="EMBL" id="NOXT01000090">
    <property type="protein sequence ID" value="OYQ31174.1"/>
    <property type="molecule type" value="Genomic_DNA"/>
</dbReference>
<comment type="subcellular location">
    <subcellularLocation>
        <location evidence="5">Secreted</location>
    </subcellularLocation>
    <subcellularLocation>
        <location evidence="5">Bacterial flagellum</location>
    </subcellularLocation>
</comment>
<dbReference type="InterPro" id="IPR010809">
    <property type="entry name" value="FliD_C"/>
</dbReference>
<dbReference type="InterPro" id="IPR010810">
    <property type="entry name" value="Flagellin_hook_IN_motif"/>
</dbReference>
<dbReference type="OrthoDB" id="7388356at2"/>
<dbReference type="GO" id="GO:0005576">
    <property type="term" value="C:extracellular region"/>
    <property type="evidence" value="ECO:0007669"/>
    <property type="project" value="UniProtKB-SubCell"/>
</dbReference>
<sequence length="469" mass="48115">MASNPLISFGAGSGLDSRAIVDSLVSAERTNRTRPVTRRVEALTARISALGQLQSALTGIATSLDTRVRIGELGLQLASSDSAVAVERLGSGPPSPLVNGLNITRLAAGQRLNSAAFTSANDPVGLGTLTFIAGRRTPDGNGGFSFAAGARPSVNVTITAQNNSLAGLARAINDSAAGVTASIVASAGSATLVLRGAEGAENAFIISAAPSGGPPGLERFNHTPGAATMALGEAARDAELVIDGVAVTRPANRIDDLVPGARLTLRRENASAVVSASRDGNALSGALADFVGTLQAMRQLIGDFRKPAQGGEAPGPLATDATARSIDQQLVRLVTTPIAEANGLRLSDLGVSVLRDGTISVDAARLANLPPTRLGDAEALLREVAGPARADRPNRLQSIAANVGTATTGLTRQRDGANAELARIDTRVEQMRQVLTRQFAAMDTAVGQSRAAAQQLTQLMDLWTADARR</sequence>
<dbReference type="InterPro" id="IPR003481">
    <property type="entry name" value="FliD_N"/>
</dbReference>
<keyword evidence="4 5" id="KW-0975">Bacterial flagellum</keyword>
<dbReference type="GO" id="GO:0009424">
    <property type="term" value="C:bacterial-type flagellum hook"/>
    <property type="evidence" value="ECO:0007669"/>
    <property type="project" value="UniProtKB-UniRule"/>
</dbReference>
<comment type="function">
    <text evidence="5">Required for morphogenesis and for the elongation of the flagellar filament by facilitating polymerization of the flagellin monomers at the tip of growing filament. Forms a capping structure, which prevents flagellin subunits (transported through the central channel of the flagellum) from leaking out without polymerization at the distal end.</text>
</comment>
<organism evidence="8 9">
    <name type="scientific">Sandarakinorhabdus cyanobacteriorum</name>
    <dbReference type="NCBI Taxonomy" id="1981098"/>
    <lineage>
        <taxon>Bacteria</taxon>
        <taxon>Pseudomonadati</taxon>
        <taxon>Pseudomonadota</taxon>
        <taxon>Alphaproteobacteria</taxon>
        <taxon>Sphingomonadales</taxon>
        <taxon>Sphingosinicellaceae</taxon>
        <taxon>Sandarakinorhabdus</taxon>
    </lineage>
</organism>
<comment type="subunit">
    <text evidence="2 5">Homopentamer.</text>
</comment>
<comment type="similarity">
    <text evidence="1 5">Belongs to the FliD family.</text>
</comment>
<evidence type="ECO:0000259" key="6">
    <source>
        <dbReference type="Pfam" id="PF02465"/>
    </source>
</evidence>
<evidence type="ECO:0000313" key="8">
    <source>
        <dbReference type="EMBL" id="OYQ31174.1"/>
    </source>
</evidence>
<dbReference type="GO" id="GO:0071973">
    <property type="term" value="P:bacterial-type flagellum-dependent cell motility"/>
    <property type="evidence" value="ECO:0007669"/>
    <property type="project" value="TreeGrafter"/>
</dbReference>
<evidence type="ECO:0000256" key="3">
    <source>
        <dbReference type="ARBA" id="ARBA00023054"/>
    </source>
</evidence>
<keyword evidence="5" id="KW-0964">Secreted</keyword>
<evidence type="ECO:0000313" key="9">
    <source>
        <dbReference type="Proteomes" id="UP000216991"/>
    </source>
</evidence>
<dbReference type="AlphaFoldDB" id="A0A255YR34"/>
<protein>
    <recommendedName>
        <fullName evidence="5">Flagellar hook-associated protein 2</fullName>
        <shortName evidence="5">HAP2</shortName>
    </recommendedName>
    <alternativeName>
        <fullName evidence="5">Flagellar cap protein</fullName>
    </alternativeName>
</protein>
<dbReference type="GO" id="GO:0009421">
    <property type="term" value="C:bacterial-type flagellum filament cap"/>
    <property type="evidence" value="ECO:0007669"/>
    <property type="project" value="InterPro"/>
</dbReference>
<name>A0A255YR34_9SPHN</name>
<keyword evidence="9" id="KW-1185">Reference proteome</keyword>
<evidence type="ECO:0000256" key="4">
    <source>
        <dbReference type="ARBA" id="ARBA00023143"/>
    </source>
</evidence>
<feature type="domain" description="Flagellar hook-associated protein 2 C-terminal" evidence="7">
    <location>
        <begin position="235"/>
        <end position="448"/>
    </location>
</feature>
<gene>
    <name evidence="8" type="ORF">CHU93_05050</name>
</gene>
<dbReference type="InterPro" id="IPR040026">
    <property type="entry name" value="FliD"/>
</dbReference>
<keyword evidence="3" id="KW-0175">Coiled coil</keyword>
<evidence type="ECO:0000259" key="7">
    <source>
        <dbReference type="Pfam" id="PF07195"/>
    </source>
</evidence>
<dbReference type="PANTHER" id="PTHR30288">
    <property type="entry name" value="FLAGELLAR CAP/ASSEMBLY PROTEIN FLID"/>
    <property type="match status" value="1"/>
</dbReference>
<dbReference type="GO" id="GO:0007155">
    <property type="term" value="P:cell adhesion"/>
    <property type="evidence" value="ECO:0007669"/>
    <property type="project" value="InterPro"/>
</dbReference>
<evidence type="ECO:0000256" key="5">
    <source>
        <dbReference type="RuleBase" id="RU362066"/>
    </source>
</evidence>
<dbReference type="PANTHER" id="PTHR30288:SF0">
    <property type="entry name" value="FLAGELLAR HOOK-ASSOCIATED PROTEIN 2"/>
    <property type="match status" value="1"/>
</dbReference>